<dbReference type="PROSITE" id="PS50837">
    <property type="entry name" value="NACHT"/>
    <property type="match status" value="1"/>
</dbReference>
<dbReference type="SUPFAM" id="SSF52540">
    <property type="entry name" value="P-loop containing nucleoside triphosphate hydrolases"/>
    <property type="match status" value="1"/>
</dbReference>
<keyword evidence="1" id="KW-0472">Membrane</keyword>
<evidence type="ECO:0000256" key="1">
    <source>
        <dbReference type="SAM" id="Phobius"/>
    </source>
</evidence>
<accession>A0ABY6I1R2</accession>
<gene>
    <name evidence="3" type="ORF">NEF87_004914</name>
</gene>
<evidence type="ECO:0000313" key="4">
    <source>
        <dbReference type="Proteomes" id="UP001208689"/>
    </source>
</evidence>
<feature type="domain" description="NACHT" evidence="2">
    <location>
        <begin position="297"/>
        <end position="393"/>
    </location>
</feature>
<reference evidence="3" key="1">
    <citation type="submission" date="2022-09" db="EMBL/GenBank/DDBJ databases">
        <title>Actin cytoskeleton and complex cell architecture in an #Asgard archaeon.</title>
        <authorList>
            <person name="Ponce Toledo R.I."/>
            <person name="Schleper C."/>
            <person name="Rodrigues Oliveira T."/>
            <person name="Wollweber F."/>
            <person name="Xu J."/>
            <person name="Rittmann S."/>
            <person name="Klingl A."/>
            <person name="Pilhofer M."/>
        </authorList>
    </citation>
    <scope>NUCLEOTIDE SEQUENCE</scope>
    <source>
        <strain evidence="3">B-35</strain>
    </source>
</reference>
<dbReference type="InterPro" id="IPR027417">
    <property type="entry name" value="P-loop_NTPase"/>
</dbReference>
<dbReference type="Gene3D" id="3.40.50.300">
    <property type="entry name" value="P-loop containing nucleotide triphosphate hydrolases"/>
    <property type="match status" value="1"/>
</dbReference>
<protein>
    <recommendedName>
        <fullName evidence="2">NACHT domain-containing protein</fullName>
    </recommendedName>
</protein>
<proteinExistence type="predicted"/>
<keyword evidence="1" id="KW-0812">Transmembrane</keyword>
<dbReference type="Pfam" id="PF05729">
    <property type="entry name" value="NACHT"/>
    <property type="match status" value="1"/>
</dbReference>
<evidence type="ECO:0000313" key="3">
    <source>
        <dbReference type="EMBL" id="UYP48629.1"/>
    </source>
</evidence>
<keyword evidence="4" id="KW-1185">Reference proteome</keyword>
<evidence type="ECO:0000259" key="2">
    <source>
        <dbReference type="PROSITE" id="PS50837"/>
    </source>
</evidence>
<organism evidence="3 4">
    <name type="scientific">Candidatus Lokiarchaeum ossiferum</name>
    <dbReference type="NCBI Taxonomy" id="2951803"/>
    <lineage>
        <taxon>Archaea</taxon>
        <taxon>Promethearchaeati</taxon>
        <taxon>Promethearchaeota</taxon>
        <taxon>Promethearchaeia</taxon>
        <taxon>Promethearchaeales</taxon>
        <taxon>Promethearchaeaceae</taxon>
        <taxon>Candidatus Lokiarchaeum</taxon>
    </lineage>
</organism>
<dbReference type="PANTHER" id="PTHR46844">
    <property type="entry name" value="SLR5058 PROTEIN"/>
    <property type="match status" value="1"/>
</dbReference>
<name>A0ABY6I1R2_9ARCH</name>
<dbReference type="PANTHER" id="PTHR46844:SF1">
    <property type="entry name" value="SLR5058 PROTEIN"/>
    <property type="match status" value="1"/>
</dbReference>
<keyword evidence="1" id="KW-1133">Transmembrane helix</keyword>
<dbReference type="Proteomes" id="UP001208689">
    <property type="component" value="Chromosome"/>
</dbReference>
<feature type="transmembrane region" description="Helical" evidence="1">
    <location>
        <begin position="927"/>
        <end position="947"/>
    </location>
</feature>
<dbReference type="EMBL" id="CP104013">
    <property type="protein sequence ID" value="UYP48629.1"/>
    <property type="molecule type" value="Genomic_DNA"/>
</dbReference>
<dbReference type="InterPro" id="IPR007111">
    <property type="entry name" value="NACHT_NTPase"/>
</dbReference>
<sequence length="1023" mass="119949">MTEFLAGLPLLTPPLKDILLNLVSDGIYDALSKHYPQCEPKDHNFNDQLNRIIKLCFEKAEEEYMPEFKKFDKTTQALIKSFFHNTNVITSLINRLYFFRYNQQGQVEIPSDVKTIFVLHFQKVTLLEDKKGEEIGLSIYASLINLIQKVLDEIYQSRFLGDAGTMTDHRTLLLIEEMRTQSHIIQSNFQKILTDRKTNIEAILKFEIELRDTMANAMNDICIHDIDEKKRCEIKDIFVSPKFKSFNPEKELEREEIFKESFTNNNLKSSILKMSVNMSNRFRSLDLDINGLLKDSYYSVILGDPGSGKSTLTKVITYKVNKNYESKLIFNRHLTVLPIILRDYSPKMDELSILNYIENKAQVDYSLTIPENALNYLAQQGRIAIILDGLDELDYSKHRNIIITRIEAFIQKYPYVPVIGTSRIIGYQNAPLKKSKFAHYTIEPFDNNQIKEYITKSFALLTNSSNWKQNTPIDEIIEDFMIQSQTVSDIRSNPLLLALMSKLFLNSRSIPQSRPEIYESCTKMLLKQWYVIRNIETEYTLDEINDLLSLIAYNIYQHDDYKQGIKKTDIINILQEYLLEIKFKYPPTARNYANNFIESCTGRLWVLTDVGLSESNEKIYNFTHKTFMEYFVSVYINATKEGGREIYKFLKPNILNIVENEISQLTIQILGRNSPTGFNSFFDSLVSSVERTKDNKKKITMLDFILTFLPIKFPKLTILSKIFKATFKLVGLGSVNSDILTNALHYRQNKSLHLIFLQNLFEELGPSGLLSINSFRIYNIIDRLVSYRFKEHENDEIYQINCKIFRKIQLEILKLDCDVVENRLEIITSLLDNSYILFREEKKFDDYLDYLRIPSFEYYYVQKEKISFALFLNIHHKAQNFIYRGVKFPSYIEEFISLLTKYPKIFSSELYSLGTVDLFLREKITIYLSKLPSVSFGLFLLLFFIYFDPLNKTHKETFIRFDRIQYKKSEIFNTFDRTIEIYKMKISTTNLQVPKSSNLSNDQKDMILSLFSVEKKTESARYL</sequence>